<sequence>SVSIGSAKGKNSSSIATPTSASATDKVGHCHAAKGAEIQKSRSEEEIEKSQRRNVSSSPIGANKQPYAMEGNGTITLAENTWVNLFQKNWHATNGMALNYIPPTILNRETIVQLDRMEVDKET</sequence>
<comment type="caution">
    <text evidence="2">The sequence shown here is derived from an EMBL/GenBank/DDBJ whole genome shotgun (WGS) entry which is preliminary data.</text>
</comment>
<feature type="region of interest" description="Disordered" evidence="1">
    <location>
        <begin position="1"/>
        <end position="68"/>
    </location>
</feature>
<feature type="non-terminal residue" evidence="2">
    <location>
        <position position="1"/>
    </location>
</feature>
<reference evidence="2 3" key="1">
    <citation type="journal article" date="2021" name="BMC Genomics">
        <title>Datura genome reveals duplications of psychoactive alkaloid biosynthetic genes and high mutation rate following tissue culture.</title>
        <authorList>
            <person name="Rajewski A."/>
            <person name="Carter-House D."/>
            <person name="Stajich J."/>
            <person name="Litt A."/>
        </authorList>
    </citation>
    <scope>NUCLEOTIDE SEQUENCE [LARGE SCALE GENOMIC DNA]</scope>
    <source>
        <strain evidence="2">AR-01</strain>
    </source>
</reference>
<feature type="compositionally biased region" description="Low complexity" evidence="1">
    <location>
        <begin position="12"/>
        <end position="24"/>
    </location>
</feature>
<evidence type="ECO:0000256" key="1">
    <source>
        <dbReference type="SAM" id="MobiDB-lite"/>
    </source>
</evidence>
<keyword evidence="3" id="KW-1185">Reference proteome</keyword>
<dbReference type="EMBL" id="JACEIK010123169">
    <property type="protein sequence ID" value="MCE5167475.1"/>
    <property type="molecule type" value="Genomic_DNA"/>
</dbReference>
<name>A0ABS8YAK7_DATST</name>
<accession>A0ABS8YAK7</accession>
<organism evidence="2 3">
    <name type="scientific">Datura stramonium</name>
    <name type="common">Jimsonweed</name>
    <name type="synonym">Common thornapple</name>
    <dbReference type="NCBI Taxonomy" id="4076"/>
    <lineage>
        <taxon>Eukaryota</taxon>
        <taxon>Viridiplantae</taxon>
        <taxon>Streptophyta</taxon>
        <taxon>Embryophyta</taxon>
        <taxon>Tracheophyta</taxon>
        <taxon>Spermatophyta</taxon>
        <taxon>Magnoliopsida</taxon>
        <taxon>eudicotyledons</taxon>
        <taxon>Gunneridae</taxon>
        <taxon>Pentapetalae</taxon>
        <taxon>asterids</taxon>
        <taxon>lamiids</taxon>
        <taxon>Solanales</taxon>
        <taxon>Solanaceae</taxon>
        <taxon>Solanoideae</taxon>
        <taxon>Datureae</taxon>
        <taxon>Datura</taxon>
    </lineage>
</organism>
<evidence type="ECO:0000313" key="3">
    <source>
        <dbReference type="Proteomes" id="UP000823775"/>
    </source>
</evidence>
<feature type="compositionally biased region" description="Basic and acidic residues" evidence="1">
    <location>
        <begin position="37"/>
        <end position="51"/>
    </location>
</feature>
<protein>
    <submittedName>
        <fullName evidence="2">Uncharacterized protein</fullName>
    </submittedName>
</protein>
<feature type="non-terminal residue" evidence="2">
    <location>
        <position position="123"/>
    </location>
</feature>
<gene>
    <name evidence="2" type="ORF">HAX54_004927</name>
</gene>
<dbReference type="Proteomes" id="UP000823775">
    <property type="component" value="Unassembled WGS sequence"/>
</dbReference>
<dbReference type="PANTHER" id="PTHR33233:SF17">
    <property type="entry name" value="DUF4283 DOMAIN-CONTAINING PROTEIN"/>
    <property type="match status" value="1"/>
</dbReference>
<dbReference type="PANTHER" id="PTHR33233">
    <property type="entry name" value="ENDONUCLEASE/EXONUCLEASE/PHOSPHATASE"/>
    <property type="match status" value="1"/>
</dbReference>
<evidence type="ECO:0000313" key="2">
    <source>
        <dbReference type="EMBL" id="MCE5167475.1"/>
    </source>
</evidence>
<proteinExistence type="predicted"/>